<sequence>MLCSTSPPKRHFESTAALRQAVLCKEDEYSEYEQSVLEEINALRRDPVAFASVVGSEATVGYPFVRDDPLPALCSEMTLEQLRVYIEDFQREQREVKESLQHIRKEWIESEAAMRERWGLEDLERAKKARRSGAVGRKQRSQPMKEEDYVVDRQRAAQELTDRYTQQSAEANSRLLHVERSCRWAIDGANLIIRCVKELQEVKAVPELAYSRSLTLAARDIGSECHQASRMNLSSSNTPPLVTSTPPGNTVGAGEALRLPQSQGFLSSEHSLSMMRSPMLQPTFSEEWGHTTLQQNDSNRNNENGLLDTLHPRREDDFDRATASLLGSYMAFSEHHTPHTFPTHELTHESEHLAKAAMNACSHYGYYSGVIRGMQLCGAFAPRKMLIRMLLGMRASQFTVQAQNATRDASESPLFPPTKHTKTSPLLWANGRLFGGGWVRSPDGTVSVTILIATSFEELSVIHERHDFTLPQLHRILNGPGAVSLQAEPTRQAVVHIQSSLGVEVVEPVAHPILVSRGQRVARVLVRADPNTADLTATVCCAFEPVPSVPLLDHELLLVQRSRNNIQEVEILLDMEAAWHRWSGQPLLVHLFERDKSANVMGSFTSIGFVRVTTVQRASDRSLSLIHSTSLLSAGEKDAVVARMPPVLLHRRCEAPMEVKEEPYGWPLVTMNFQELCATIIEPLRGTLIADGEMRHIAIQIPHFAYLQRSIENVQLLLAKESFFECSASGGPQRMNEVITSTMVKLKAAEEELQEHEGPAQQQLAQLQKSMAKKRGKELARLKRQEDELLQRTFEMKHNVEDLRQTLVDAQEELVHLGRECTLRAKRQQNLRNEYERLSACANRTNPLHVEVVLVAEDTMLSAVVKNIRLLPIDASWTLYEGDVRLTQGFKGNAVLLVNGQETVRWEVRPGY</sequence>
<dbReference type="AlphaFoldDB" id="A0A422N809"/>
<evidence type="ECO:0000256" key="1">
    <source>
        <dbReference type="SAM" id="Coils"/>
    </source>
</evidence>
<name>A0A422N809_TRYRA</name>
<dbReference type="GeneID" id="40330818"/>
<proteinExistence type="predicted"/>
<comment type="caution">
    <text evidence="3">The sequence shown here is derived from an EMBL/GenBank/DDBJ whole genome shotgun (WGS) entry which is preliminary data.</text>
</comment>
<dbReference type="RefSeq" id="XP_029236419.1">
    <property type="nucleotide sequence ID" value="XM_029383708.1"/>
</dbReference>
<dbReference type="OMA" id="HELTHES"/>
<feature type="coiled-coil region" evidence="1">
    <location>
        <begin position="79"/>
        <end position="106"/>
    </location>
</feature>
<gene>
    <name evidence="3" type="ORF">TraAM80_06885</name>
</gene>
<evidence type="ECO:0000313" key="4">
    <source>
        <dbReference type="Proteomes" id="UP000283634"/>
    </source>
</evidence>
<protein>
    <submittedName>
        <fullName evidence="3">Uncharacterized protein</fullName>
    </submittedName>
</protein>
<reference evidence="3 4" key="1">
    <citation type="journal article" date="2018" name="BMC Genomics">
        <title>Genomic comparison of Trypanosoma conorhini and Trypanosoma rangeli to Trypanosoma cruzi strains of high and low virulence.</title>
        <authorList>
            <person name="Bradwell K.R."/>
            <person name="Koparde V.N."/>
            <person name="Matveyev A.V."/>
            <person name="Serrano M.G."/>
            <person name="Alves J.M."/>
            <person name="Parikh H."/>
            <person name="Huang B."/>
            <person name="Lee V."/>
            <person name="Espinosa-Alvarez O."/>
            <person name="Ortiz P.A."/>
            <person name="Costa-Martins A.G."/>
            <person name="Teixeira M.M."/>
            <person name="Buck G.A."/>
        </authorList>
    </citation>
    <scope>NUCLEOTIDE SEQUENCE [LARGE SCALE GENOMIC DNA]</scope>
    <source>
        <strain evidence="3 4">AM80</strain>
    </source>
</reference>
<keyword evidence="4" id="KW-1185">Reference proteome</keyword>
<organism evidence="3 4">
    <name type="scientific">Trypanosoma rangeli</name>
    <dbReference type="NCBI Taxonomy" id="5698"/>
    <lineage>
        <taxon>Eukaryota</taxon>
        <taxon>Discoba</taxon>
        <taxon>Euglenozoa</taxon>
        <taxon>Kinetoplastea</taxon>
        <taxon>Metakinetoplastina</taxon>
        <taxon>Trypanosomatida</taxon>
        <taxon>Trypanosomatidae</taxon>
        <taxon>Trypanosoma</taxon>
        <taxon>Herpetosoma</taxon>
    </lineage>
</organism>
<evidence type="ECO:0000313" key="3">
    <source>
        <dbReference type="EMBL" id="RNF01585.1"/>
    </source>
</evidence>
<dbReference type="Proteomes" id="UP000283634">
    <property type="component" value="Unassembled WGS sequence"/>
</dbReference>
<accession>A0A422N809</accession>
<evidence type="ECO:0000256" key="2">
    <source>
        <dbReference type="SAM" id="MobiDB-lite"/>
    </source>
</evidence>
<feature type="region of interest" description="Disordered" evidence="2">
    <location>
        <begin position="131"/>
        <end position="150"/>
    </location>
</feature>
<dbReference type="EMBL" id="MKGL01000267">
    <property type="protein sequence ID" value="RNF01585.1"/>
    <property type="molecule type" value="Genomic_DNA"/>
</dbReference>
<dbReference type="OrthoDB" id="242823at2759"/>
<dbReference type="VEuPathDB" id="TriTrypDB:TRSC58_02474"/>
<keyword evidence="1" id="KW-0175">Coiled coil</keyword>